<evidence type="ECO:0000313" key="5">
    <source>
        <dbReference type="Proteomes" id="UP000554235"/>
    </source>
</evidence>
<dbReference type="GO" id="GO:0008270">
    <property type="term" value="F:zinc ion binding"/>
    <property type="evidence" value="ECO:0007669"/>
    <property type="project" value="UniProtKB-KW"/>
</dbReference>
<dbReference type="PROSITE" id="PS00028">
    <property type="entry name" value="ZINC_FINGER_C2H2_1"/>
    <property type="match status" value="1"/>
</dbReference>
<evidence type="ECO:0000313" key="4">
    <source>
        <dbReference type="EMBL" id="KAF4462042.1"/>
    </source>
</evidence>
<dbReference type="SMART" id="SM00355">
    <property type="entry name" value="ZnF_C2H2"/>
    <property type="match status" value="3"/>
</dbReference>
<dbReference type="AlphaFoldDB" id="A0A8H4L5K5"/>
<keyword evidence="1" id="KW-0862">Zinc</keyword>
<feature type="compositionally biased region" description="Polar residues" evidence="2">
    <location>
        <begin position="774"/>
        <end position="784"/>
    </location>
</feature>
<feature type="compositionally biased region" description="Basic and acidic residues" evidence="2">
    <location>
        <begin position="884"/>
        <end position="905"/>
    </location>
</feature>
<feature type="region of interest" description="Disordered" evidence="2">
    <location>
        <begin position="878"/>
        <end position="914"/>
    </location>
</feature>
<dbReference type="Pfam" id="PF26082">
    <property type="entry name" value="zf-C2H2_AcuF"/>
    <property type="match status" value="1"/>
</dbReference>
<feature type="region of interest" description="Disordered" evidence="2">
    <location>
        <begin position="99"/>
        <end position="144"/>
    </location>
</feature>
<comment type="caution">
    <text evidence="4">The sequence shown here is derived from an EMBL/GenBank/DDBJ whole genome shotgun (WGS) entry which is preliminary data.</text>
</comment>
<proteinExistence type="predicted"/>
<keyword evidence="5" id="KW-1185">Reference proteome</keyword>
<evidence type="ECO:0000256" key="2">
    <source>
        <dbReference type="SAM" id="MobiDB-lite"/>
    </source>
</evidence>
<dbReference type="PANTHER" id="PTHR35391:SF7">
    <property type="entry name" value="C2H2-TYPE DOMAIN-CONTAINING PROTEIN"/>
    <property type="match status" value="1"/>
</dbReference>
<feature type="region of interest" description="Disordered" evidence="2">
    <location>
        <begin position="745"/>
        <end position="800"/>
    </location>
</feature>
<dbReference type="Proteomes" id="UP000554235">
    <property type="component" value="Unassembled WGS sequence"/>
</dbReference>
<organism evidence="4 5">
    <name type="scientific">Fusarium albosuccineum</name>
    <dbReference type="NCBI Taxonomy" id="1237068"/>
    <lineage>
        <taxon>Eukaryota</taxon>
        <taxon>Fungi</taxon>
        <taxon>Dikarya</taxon>
        <taxon>Ascomycota</taxon>
        <taxon>Pezizomycotina</taxon>
        <taxon>Sordariomycetes</taxon>
        <taxon>Hypocreomycetidae</taxon>
        <taxon>Hypocreales</taxon>
        <taxon>Nectriaceae</taxon>
        <taxon>Fusarium</taxon>
        <taxon>Fusarium decemcellulare species complex</taxon>
    </lineage>
</organism>
<protein>
    <submittedName>
        <fullName evidence="4">Transcription factor</fullName>
    </submittedName>
</protein>
<evidence type="ECO:0000259" key="3">
    <source>
        <dbReference type="PROSITE" id="PS50157"/>
    </source>
</evidence>
<accession>A0A8H4L5K5</accession>
<name>A0A8H4L5K5_9HYPO</name>
<feature type="compositionally biased region" description="Acidic residues" evidence="2">
    <location>
        <begin position="124"/>
        <end position="138"/>
    </location>
</feature>
<sequence length="914" mass="101956">MDHSRNLGPIASNVNVVFHSFRTLFNATANQDNVEDLSTFEDESTRFKLWVGNLGAHQSGRASLDYRLREALHLQEQVVYLLKDISDSLQDALSLVHHEPPSWQKAQESRSLAKDMATSSGESLIDDNSDESSDFDENEPVKAGLSTQRADVGEAIDCLLRLSIAIANPAPHERFRKLGGGASEDVSFYETHDIGYVQDKYPSISPDLAEMLGKDITRRRQFFKYREAHRVKLAAGLDRAVCGQEGDTGRTEVVPRTVASSLPDGLKSYGDADVGPGVIDEDGRSEMGMSQTSYATSAGILMEEVGEDGLMKKSPPVLKVPPLPATAAWGPFECPFCYRMVSASNRAAWKRHVFGDLRPYTCVLPGCAGSTMGFDRRRQWQLHVSQQHWQSWSCTFQCQETFHSKEALRNHLSQQHLPMATEEHLDAISTLGNKSIADCVANECPFCLHNTSGLKAYIKHVGRHLEQIALFALPSLKNDNPDNEIESDQENVALSQRDSRESDDNTSEASANVPSREAECLGADGAIALNFNTISMTKDEIEELFNLAAKVLKDDYKFARDDSKRFFILNDKMLRHVGIPDVKDIPQLISSAAVKLMQILESIDVSNLSTHLEPSSLLVVPREESTKTMLAERAAAEAGNETEAVRDPTRPWAVWDKFNDDEDVQAAISGWKRYIENQFPVSGVQIHLHSPNLKSYLVETKEGFFIFSQNLRQCQLVSKTATGTADNLQHSPPRLDGMETLVAAESPHAVSTSTGRYKRTDRQLSRETVAVEADTTSSENPQTADSDHQTNPRLMTLDPSRIWQHNAPVSSVEETAREEDKLVSQNLFWDTFKEHLRRFNLEEDDEFLNLPQPKWVKFRTFDPKVHLGLWQGNTGSQIDLGSNDAREDQKAKTLEKEHCKTKVDVASKPSEGAS</sequence>
<dbReference type="InterPro" id="IPR013087">
    <property type="entry name" value="Znf_C2H2_type"/>
</dbReference>
<keyword evidence="1" id="KW-0479">Metal-binding</keyword>
<dbReference type="EMBL" id="JAADYS010001600">
    <property type="protein sequence ID" value="KAF4462042.1"/>
    <property type="molecule type" value="Genomic_DNA"/>
</dbReference>
<feature type="region of interest" description="Disordered" evidence="2">
    <location>
        <begin position="479"/>
        <end position="516"/>
    </location>
</feature>
<keyword evidence="1" id="KW-0863">Zinc-finger</keyword>
<dbReference type="OrthoDB" id="6133115at2759"/>
<evidence type="ECO:0000256" key="1">
    <source>
        <dbReference type="PROSITE-ProRule" id="PRU00042"/>
    </source>
</evidence>
<dbReference type="PROSITE" id="PS50157">
    <property type="entry name" value="ZINC_FINGER_C2H2_2"/>
    <property type="match status" value="1"/>
</dbReference>
<dbReference type="InterPro" id="IPR058925">
    <property type="entry name" value="zf-C2H2_AcuF"/>
</dbReference>
<feature type="domain" description="C2H2-type" evidence="3">
    <location>
        <begin position="392"/>
        <end position="416"/>
    </location>
</feature>
<dbReference type="PANTHER" id="PTHR35391">
    <property type="entry name" value="C2H2-TYPE DOMAIN-CONTAINING PROTEIN-RELATED"/>
    <property type="match status" value="1"/>
</dbReference>
<reference evidence="4 5" key="1">
    <citation type="submission" date="2020-01" db="EMBL/GenBank/DDBJ databases">
        <title>Identification and distribution of gene clusters putatively required for synthesis of sphingolipid metabolism inhibitors in phylogenetically diverse species of the filamentous fungus Fusarium.</title>
        <authorList>
            <person name="Kim H.-S."/>
            <person name="Busman M."/>
            <person name="Brown D.W."/>
            <person name="Divon H."/>
            <person name="Uhlig S."/>
            <person name="Proctor R.H."/>
        </authorList>
    </citation>
    <scope>NUCLEOTIDE SEQUENCE [LARGE SCALE GENOMIC DNA]</scope>
    <source>
        <strain evidence="4 5">NRRL 20459</strain>
    </source>
</reference>
<gene>
    <name evidence="4" type="ORF">FALBO_11145</name>
</gene>